<dbReference type="PIRSF" id="PIRSF006356">
    <property type="entry name" value="Arg_deiminase"/>
    <property type="match status" value="1"/>
</dbReference>
<comment type="subcellular location">
    <subcellularLocation>
        <location evidence="6">Cytoplasm</location>
    </subcellularLocation>
</comment>
<dbReference type="InterPro" id="IPR003876">
    <property type="entry name" value="Arg_deiminase"/>
</dbReference>
<evidence type="ECO:0000256" key="2">
    <source>
        <dbReference type="ARBA" id="ARBA00010206"/>
    </source>
</evidence>
<organism evidence="8 9">
    <name type="scientific">Alkalicoccus daliensis</name>
    <dbReference type="NCBI Taxonomy" id="745820"/>
    <lineage>
        <taxon>Bacteria</taxon>
        <taxon>Bacillati</taxon>
        <taxon>Bacillota</taxon>
        <taxon>Bacilli</taxon>
        <taxon>Bacillales</taxon>
        <taxon>Bacillaceae</taxon>
        <taxon>Alkalicoccus</taxon>
    </lineage>
</organism>
<keyword evidence="9" id="KW-1185">Reference proteome</keyword>
<name>A0A1H0HV45_9BACI</name>
<dbReference type="PRINTS" id="PR01466">
    <property type="entry name" value="ARGDEIMINASE"/>
</dbReference>
<protein>
    <recommendedName>
        <fullName evidence="6">Arginine deiminase</fullName>
        <shortName evidence="6">ADI</shortName>
        <ecNumber evidence="6">3.5.3.6</ecNumber>
    </recommendedName>
    <alternativeName>
        <fullName evidence="6">Arginine dihydrolase</fullName>
        <shortName evidence="6">AD</shortName>
    </alternativeName>
</protein>
<comment type="pathway">
    <text evidence="1 6">Amino-acid degradation; L-arginine degradation via ADI pathway; carbamoyl phosphate from L-arginine: step 1/2.</text>
</comment>
<evidence type="ECO:0000256" key="3">
    <source>
        <dbReference type="ARBA" id="ARBA00022503"/>
    </source>
</evidence>
<dbReference type="GO" id="GO:0019546">
    <property type="term" value="P:L-arginine deiminase pathway"/>
    <property type="evidence" value="ECO:0007669"/>
    <property type="project" value="UniProtKB-UniRule"/>
</dbReference>
<evidence type="ECO:0000313" key="8">
    <source>
        <dbReference type="EMBL" id="SDO23023.1"/>
    </source>
</evidence>
<dbReference type="HAMAP" id="MF_00242">
    <property type="entry name" value="Arg_deiminase"/>
    <property type="match status" value="1"/>
</dbReference>
<dbReference type="GO" id="GO:0016990">
    <property type="term" value="F:arginine deiminase activity"/>
    <property type="evidence" value="ECO:0007669"/>
    <property type="project" value="UniProtKB-UniRule"/>
</dbReference>
<sequence>MKQPIQINSEIGKLTSVLLHRPGKEIENLTPDSMEQLLFDDIPYLPAMQKEHDFFADALRQRDIEVLYIDQLMIDTFETEEVKRLFVDRMLQESRLTANGSSEALKNYLLEMDSKQLIDSMIAGVLKEDLKEQKKQHLYEMMSRHYPFYLDPMPNLYFTRDPAAGIGSGISINPMSQHARQRESLFVEHIIHHHPRFASADTPVWMDRNFDFPIEGGDELVLSESVLAIGVSERTSARAVEHIAKNLFNGNSKVEKVVAVEIPKKRASMHLDTVFTMVDYDQFTTHAQVVDKDGHMNIFILERGDPLRISKRTNLKETLKEVLKLSEVNLIPCGGEDKIASAREQWNDGSNTLAIAPGSVVTYERNYVSNDLLRENGIEVIEVQSSELVRGRGGPRCMSMPLTREPLK</sequence>
<dbReference type="NCBIfam" id="TIGR01078">
    <property type="entry name" value="arcA"/>
    <property type="match status" value="1"/>
</dbReference>
<dbReference type="AlphaFoldDB" id="A0A1H0HV45"/>
<dbReference type="PANTHER" id="PTHR47271:SF2">
    <property type="entry name" value="ARGININE DEIMINASE"/>
    <property type="match status" value="1"/>
</dbReference>
<evidence type="ECO:0000256" key="7">
    <source>
        <dbReference type="PIRSR" id="PIRSR006356-1"/>
    </source>
</evidence>
<dbReference type="OrthoDB" id="9807502at2"/>
<reference evidence="9" key="1">
    <citation type="submission" date="2016-10" db="EMBL/GenBank/DDBJ databases">
        <authorList>
            <person name="Varghese N."/>
            <person name="Submissions S."/>
        </authorList>
    </citation>
    <scope>NUCLEOTIDE SEQUENCE [LARGE SCALE GENOMIC DNA]</scope>
    <source>
        <strain evidence="9">CGMCC 1.10369</strain>
    </source>
</reference>
<dbReference type="SUPFAM" id="SSF55909">
    <property type="entry name" value="Pentein"/>
    <property type="match status" value="1"/>
</dbReference>
<comment type="catalytic activity">
    <reaction evidence="5 6">
        <text>L-arginine + H2O = L-citrulline + NH4(+)</text>
        <dbReference type="Rhea" id="RHEA:19597"/>
        <dbReference type="ChEBI" id="CHEBI:15377"/>
        <dbReference type="ChEBI" id="CHEBI:28938"/>
        <dbReference type="ChEBI" id="CHEBI:32682"/>
        <dbReference type="ChEBI" id="CHEBI:57743"/>
        <dbReference type="EC" id="3.5.3.6"/>
    </reaction>
</comment>
<dbReference type="Gene3D" id="3.75.10.10">
    <property type="entry name" value="L-arginine/glycine Amidinotransferase, Chain A"/>
    <property type="match status" value="1"/>
</dbReference>
<dbReference type="Gene3D" id="1.10.3930.10">
    <property type="entry name" value="Arginine deiminase"/>
    <property type="match status" value="1"/>
</dbReference>
<evidence type="ECO:0000256" key="1">
    <source>
        <dbReference type="ARBA" id="ARBA00005213"/>
    </source>
</evidence>
<dbReference type="EMBL" id="FNIL01000009">
    <property type="protein sequence ID" value="SDO23023.1"/>
    <property type="molecule type" value="Genomic_DNA"/>
</dbReference>
<dbReference type="STRING" id="745820.SAMN04488053_10955"/>
<evidence type="ECO:0000313" key="9">
    <source>
        <dbReference type="Proteomes" id="UP000198778"/>
    </source>
</evidence>
<feature type="active site" description="Amidino-cysteine intermediate" evidence="6 7">
    <location>
        <position position="397"/>
    </location>
</feature>
<dbReference type="NCBIfam" id="NF002381">
    <property type="entry name" value="PRK01388.1"/>
    <property type="match status" value="1"/>
</dbReference>
<accession>A0A1H0HV45</accession>
<dbReference type="Proteomes" id="UP000198778">
    <property type="component" value="Unassembled WGS sequence"/>
</dbReference>
<dbReference type="PANTHER" id="PTHR47271">
    <property type="entry name" value="ARGININE DEIMINASE"/>
    <property type="match status" value="1"/>
</dbReference>
<evidence type="ECO:0000256" key="6">
    <source>
        <dbReference type="HAMAP-Rule" id="MF_00242"/>
    </source>
</evidence>
<keyword evidence="6" id="KW-0963">Cytoplasm</keyword>
<dbReference type="RefSeq" id="WP_090843424.1">
    <property type="nucleotide sequence ID" value="NZ_FNIL01000009.1"/>
</dbReference>
<comment type="similarity">
    <text evidence="2 6">Belongs to the arginine deiminase family.</text>
</comment>
<dbReference type="UniPathway" id="UPA00254">
    <property type="reaction ID" value="UER00364"/>
</dbReference>
<keyword evidence="4 6" id="KW-0378">Hydrolase</keyword>
<dbReference type="GO" id="GO:0005737">
    <property type="term" value="C:cytoplasm"/>
    <property type="evidence" value="ECO:0007669"/>
    <property type="project" value="UniProtKB-SubCell"/>
</dbReference>
<proteinExistence type="inferred from homology"/>
<dbReference type="EC" id="3.5.3.6" evidence="6"/>
<keyword evidence="3 6" id="KW-0056">Arginine metabolism</keyword>
<gene>
    <name evidence="6" type="primary">arcA</name>
    <name evidence="8" type="ORF">SAMN04488053_10955</name>
</gene>
<dbReference type="Pfam" id="PF02274">
    <property type="entry name" value="ADI"/>
    <property type="match status" value="1"/>
</dbReference>
<evidence type="ECO:0000256" key="4">
    <source>
        <dbReference type="ARBA" id="ARBA00022801"/>
    </source>
</evidence>
<evidence type="ECO:0000256" key="5">
    <source>
        <dbReference type="ARBA" id="ARBA00049429"/>
    </source>
</evidence>